<organism evidence="2 3">
    <name type="scientific">Streptomyces sudanensis</name>
    <dbReference type="NCBI Taxonomy" id="436397"/>
    <lineage>
        <taxon>Bacteria</taxon>
        <taxon>Bacillati</taxon>
        <taxon>Actinomycetota</taxon>
        <taxon>Actinomycetes</taxon>
        <taxon>Kitasatosporales</taxon>
        <taxon>Streptomycetaceae</taxon>
        <taxon>Streptomyces</taxon>
    </lineage>
</organism>
<protein>
    <recommendedName>
        <fullName evidence="4">FXSXX-COOH protein</fullName>
    </recommendedName>
</protein>
<dbReference type="RefSeq" id="WP_158684344.1">
    <property type="nucleotide sequence ID" value="NZ_CP095474.1"/>
</dbReference>
<feature type="region of interest" description="Disordered" evidence="1">
    <location>
        <begin position="1"/>
        <end position="46"/>
    </location>
</feature>
<proteinExistence type="predicted"/>
<dbReference type="EMBL" id="CP095474">
    <property type="protein sequence ID" value="URN17300.1"/>
    <property type="molecule type" value="Genomic_DNA"/>
</dbReference>
<evidence type="ECO:0000313" key="2">
    <source>
        <dbReference type="EMBL" id="URN17300.1"/>
    </source>
</evidence>
<feature type="compositionally biased region" description="Polar residues" evidence="1">
    <location>
        <begin position="19"/>
        <end position="37"/>
    </location>
</feature>
<evidence type="ECO:0008006" key="4">
    <source>
        <dbReference type="Google" id="ProtNLM"/>
    </source>
</evidence>
<reference evidence="2" key="1">
    <citation type="submission" date="2022-04" db="EMBL/GenBank/DDBJ databases">
        <title>Systematic whole-genome sequencing reveals an unexpected diversity among actinomycetoma pathogens and provides insights into their antibacterial susceptibilities.</title>
        <authorList>
            <person name="Watson A.K."/>
            <person name="Kepplinger B."/>
            <person name="Bakhiet S.M."/>
            <person name="Mhmoud N.A."/>
            <person name="Chapman J."/>
            <person name="Allenby N."/>
            <person name="Mickiewicz K."/>
            <person name="Goodfellow M."/>
            <person name="Fahal A.H."/>
            <person name="Errington J."/>
        </authorList>
    </citation>
    <scope>NUCLEOTIDE SEQUENCE</scope>
    <source>
        <strain evidence="2">SD 504</strain>
    </source>
</reference>
<evidence type="ECO:0000256" key="1">
    <source>
        <dbReference type="SAM" id="MobiDB-lite"/>
    </source>
</evidence>
<accession>A0ABY4TGF5</accession>
<gene>
    <name evidence="2" type="ORF">MW084_16760</name>
</gene>
<name>A0ABY4TGF5_9ACTN</name>
<sequence length="46" mass="4741">MSRIPGRGPSTALTDPLNKATTFARSRPSTGADTASNRAVFCTSGD</sequence>
<keyword evidence="3" id="KW-1185">Reference proteome</keyword>
<dbReference type="Proteomes" id="UP001056383">
    <property type="component" value="Chromosome"/>
</dbReference>
<evidence type="ECO:0000313" key="3">
    <source>
        <dbReference type="Proteomes" id="UP001056383"/>
    </source>
</evidence>